<sequence length="392" mass="39725">MTSEEFDEQALINALTAPGSPAELGEEERYREMFRAAQATPVAAVAAPSLVGHRAVRRLGAGTSLAVVVALATGGVAAAYSSNLPDPVQRAVHSVLSPIGVPPAESQRRVEQARKQPTPTPSPEPAAPAPTHPIAKPSEKPSAKPSATATATATVEPTPTTDPSLSESPTPSETPTDVPSSSAPTDPTSSPSPTGSPSPTTPVVPVPAAVNISSAGAGNKVAAGGTAVVTGKVTAADGASVPDVHVYLQERTSSGWLRVATGRTAADGSIALVTRPVQRSVQVRLKVAKLASAARQLTVQPTVTASALTVDQVSTVTATVVGGQAGDQVYLQTTRNGQVVFEGQVTLGAGGGVRFDVTAPKLDRWYVVQLPSTDAHAAAQVRVLVKAQAADS</sequence>
<feature type="region of interest" description="Disordered" evidence="1">
    <location>
        <begin position="99"/>
        <end position="205"/>
    </location>
</feature>
<accession>A0ABP8YE96</accession>
<keyword evidence="3" id="KW-1185">Reference proteome</keyword>
<feature type="compositionally biased region" description="Low complexity" evidence="1">
    <location>
        <begin position="143"/>
        <end position="193"/>
    </location>
</feature>
<protein>
    <submittedName>
        <fullName evidence="2">Uncharacterized protein</fullName>
    </submittedName>
</protein>
<feature type="compositionally biased region" description="Pro residues" evidence="1">
    <location>
        <begin position="118"/>
        <end position="131"/>
    </location>
</feature>
<name>A0ABP8YE96_9ACTN</name>
<proteinExistence type="predicted"/>
<evidence type="ECO:0000256" key="1">
    <source>
        <dbReference type="SAM" id="MobiDB-lite"/>
    </source>
</evidence>
<dbReference type="EMBL" id="BAABKN010000005">
    <property type="protein sequence ID" value="GAA4725248.1"/>
    <property type="molecule type" value="Genomic_DNA"/>
</dbReference>
<feature type="compositionally biased region" description="Pro residues" evidence="1">
    <location>
        <begin position="194"/>
        <end position="205"/>
    </location>
</feature>
<dbReference type="RefSeq" id="WP_345524946.1">
    <property type="nucleotide sequence ID" value="NZ_BAABKN010000005.1"/>
</dbReference>
<evidence type="ECO:0000313" key="3">
    <source>
        <dbReference type="Proteomes" id="UP001499882"/>
    </source>
</evidence>
<dbReference type="Proteomes" id="UP001499882">
    <property type="component" value="Unassembled WGS sequence"/>
</dbReference>
<organism evidence="2 3">
    <name type="scientific">Nocardioides endophyticus</name>
    <dbReference type="NCBI Taxonomy" id="1353775"/>
    <lineage>
        <taxon>Bacteria</taxon>
        <taxon>Bacillati</taxon>
        <taxon>Actinomycetota</taxon>
        <taxon>Actinomycetes</taxon>
        <taxon>Propionibacteriales</taxon>
        <taxon>Nocardioidaceae</taxon>
        <taxon>Nocardioides</taxon>
    </lineage>
</organism>
<reference evidence="3" key="1">
    <citation type="journal article" date="2019" name="Int. J. Syst. Evol. Microbiol.">
        <title>The Global Catalogue of Microorganisms (GCM) 10K type strain sequencing project: providing services to taxonomists for standard genome sequencing and annotation.</title>
        <authorList>
            <consortium name="The Broad Institute Genomics Platform"/>
            <consortium name="The Broad Institute Genome Sequencing Center for Infectious Disease"/>
            <person name="Wu L."/>
            <person name="Ma J."/>
        </authorList>
    </citation>
    <scope>NUCLEOTIDE SEQUENCE [LARGE SCALE GENOMIC DNA]</scope>
    <source>
        <strain evidence="3">JCM 18532</strain>
    </source>
</reference>
<gene>
    <name evidence="2" type="ORF">GCM10023350_04660</name>
</gene>
<comment type="caution">
    <text evidence="2">The sequence shown here is derived from an EMBL/GenBank/DDBJ whole genome shotgun (WGS) entry which is preliminary data.</text>
</comment>
<evidence type="ECO:0000313" key="2">
    <source>
        <dbReference type="EMBL" id="GAA4725248.1"/>
    </source>
</evidence>